<reference evidence="2 3" key="1">
    <citation type="submission" date="2017-06" db="EMBL/GenBank/DDBJ databases">
        <authorList>
            <person name="Kim H.J."/>
            <person name="Triplett B.A."/>
        </authorList>
    </citation>
    <scope>NUCLEOTIDE SEQUENCE [LARGE SCALE GENOMIC DNA]</scope>
    <source>
        <strain evidence="2 3">DSM 8800</strain>
    </source>
</reference>
<dbReference type="PANTHER" id="PTHR37466">
    <property type="entry name" value="SLR1628 PROTEIN"/>
    <property type="match status" value="1"/>
</dbReference>
<accession>A0A238USI1</accession>
<evidence type="ECO:0000313" key="3">
    <source>
        <dbReference type="Proteomes" id="UP000198397"/>
    </source>
</evidence>
<dbReference type="Proteomes" id="UP000198397">
    <property type="component" value="Unassembled WGS sequence"/>
</dbReference>
<proteinExistence type="predicted"/>
<dbReference type="RefSeq" id="WP_089383292.1">
    <property type="nucleotide sequence ID" value="NZ_FZNQ01000001.1"/>
</dbReference>
<dbReference type="InterPro" id="IPR018714">
    <property type="entry name" value="DUF2237"/>
</dbReference>
<protein>
    <recommendedName>
        <fullName evidence="4">DUF2237 domain-containing protein</fullName>
    </recommendedName>
</protein>
<keyword evidence="3" id="KW-1185">Reference proteome</keyword>
<evidence type="ECO:0000256" key="1">
    <source>
        <dbReference type="SAM" id="MobiDB-lite"/>
    </source>
</evidence>
<organism evidence="2 3">
    <name type="scientific">Halorubrum vacuolatum</name>
    <name type="common">Natronobacterium vacuolatum</name>
    <dbReference type="NCBI Taxonomy" id="63740"/>
    <lineage>
        <taxon>Archaea</taxon>
        <taxon>Methanobacteriati</taxon>
        <taxon>Methanobacteriota</taxon>
        <taxon>Stenosarchaea group</taxon>
        <taxon>Halobacteria</taxon>
        <taxon>Halobacteriales</taxon>
        <taxon>Haloferacaceae</taxon>
        <taxon>Halorubrum</taxon>
    </lineage>
</organism>
<dbReference type="Pfam" id="PF09996">
    <property type="entry name" value="DUF2237"/>
    <property type="match status" value="1"/>
</dbReference>
<feature type="region of interest" description="Disordered" evidence="1">
    <location>
        <begin position="1"/>
        <end position="36"/>
    </location>
</feature>
<feature type="compositionally biased region" description="Low complexity" evidence="1">
    <location>
        <begin position="18"/>
        <end position="27"/>
    </location>
</feature>
<dbReference type="PANTHER" id="PTHR37466:SF1">
    <property type="entry name" value="SLR1628 PROTEIN"/>
    <property type="match status" value="1"/>
</dbReference>
<sequence>MSPEDSDPATDAETISSATPDAETTTAEADDRNVFGGELAPCSHDPETGYLRDGHCRDVDGDVGEHTLCAVVTAEFLRYSRRQGNDLITPQPAFAFPGLVPGDRWCLCVGRWLEAVEADVAPPVILEATNESVLRVVDPDLLRAHEFDPEDFDPGTLTEP</sequence>
<dbReference type="Gene3D" id="3.30.56.110">
    <property type="entry name" value="Protein of unknown function DUF2237"/>
    <property type="match status" value="1"/>
</dbReference>
<evidence type="ECO:0008006" key="4">
    <source>
        <dbReference type="Google" id="ProtNLM"/>
    </source>
</evidence>
<dbReference type="AlphaFoldDB" id="A0A238USI1"/>
<feature type="compositionally biased region" description="Acidic residues" evidence="1">
    <location>
        <begin position="1"/>
        <end position="10"/>
    </location>
</feature>
<dbReference type="EMBL" id="FZNQ01000001">
    <property type="protein sequence ID" value="SNR24988.1"/>
    <property type="molecule type" value="Genomic_DNA"/>
</dbReference>
<dbReference type="OrthoDB" id="254799at2157"/>
<gene>
    <name evidence="2" type="ORF">SAMN06264855_101319</name>
</gene>
<evidence type="ECO:0000313" key="2">
    <source>
        <dbReference type="EMBL" id="SNR24988.1"/>
    </source>
</evidence>
<name>A0A238USI1_HALVU</name>